<proteinExistence type="inferred from homology"/>
<dbReference type="InterPro" id="IPR006139">
    <property type="entry name" value="D-isomer_2_OHA_DH_cat_dom"/>
</dbReference>
<feature type="domain" description="D-isomer specific 2-hydroxyacid dehydrogenase catalytic" evidence="5">
    <location>
        <begin position="18"/>
        <end position="316"/>
    </location>
</feature>
<dbReference type="InterPro" id="IPR006140">
    <property type="entry name" value="D-isomer_DH_NAD-bd"/>
</dbReference>
<dbReference type="OrthoDB" id="1522997at2"/>
<evidence type="ECO:0000256" key="2">
    <source>
        <dbReference type="ARBA" id="ARBA00023002"/>
    </source>
</evidence>
<dbReference type="InterPro" id="IPR050418">
    <property type="entry name" value="D-iso_2-hydroxyacid_DH_PdxB"/>
</dbReference>
<dbReference type="PANTHER" id="PTHR43761">
    <property type="entry name" value="D-ISOMER SPECIFIC 2-HYDROXYACID DEHYDROGENASE FAMILY PROTEIN (AFU_ORTHOLOGUE AFUA_1G13630)"/>
    <property type="match status" value="1"/>
</dbReference>
<gene>
    <name evidence="7" type="ORF">DYU11_04990</name>
</gene>
<dbReference type="GO" id="GO:0016616">
    <property type="term" value="F:oxidoreductase activity, acting on the CH-OH group of donors, NAD or NADP as acceptor"/>
    <property type="evidence" value="ECO:0007669"/>
    <property type="project" value="InterPro"/>
</dbReference>
<dbReference type="Gene3D" id="3.40.50.720">
    <property type="entry name" value="NAD(P)-binding Rossmann-like Domain"/>
    <property type="match status" value="2"/>
</dbReference>
<evidence type="ECO:0000256" key="4">
    <source>
        <dbReference type="RuleBase" id="RU003719"/>
    </source>
</evidence>
<keyword evidence="8" id="KW-1185">Reference proteome</keyword>
<accession>A0A418MJR4</accession>
<keyword evidence="3" id="KW-0520">NAD</keyword>
<dbReference type="FunFam" id="3.40.50.720:FF:000203">
    <property type="entry name" value="D-3-phosphoglycerate dehydrogenase (SerA)"/>
    <property type="match status" value="1"/>
</dbReference>
<keyword evidence="2 4" id="KW-0560">Oxidoreductase</keyword>
<dbReference type="InterPro" id="IPR036291">
    <property type="entry name" value="NAD(P)-bd_dom_sf"/>
</dbReference>
<dbReference type="Proteomes" id="UP000283523">
    <property type="component" value="Unassembled WGS sequence"/>
</dbReference>
<reference evidence="7 8" key="1">
    <citation type="submission" date="2018-08" db="EMBL/GenBank/DDBJ databases">
        <title>Fibrisoma montanum sp. nov., isolated from Danxia mountain soil.</title>
        <authorList>
            <person name="Huang Y."/>
        </authorList>
    </citation>
    <scope>NUCLEOTIDE SEQUENCE [LARGE SCALE GENOMIC DNA]</scope>
    <source>
        <strain evidence="7 8">HYT19</strain>
    </source>
</reference>
<dbReference type="RefSeq" id="WP_119666502.1">
    <property type="nucleotide sequence ID" value="NZ_QXED01000001.1"/>
</dbReference>
<organism evidence="7 8">
    <name type="scientific">Fibrisoma montanum</name>
    <dbReference type="NCBI Taxonomy" id="2305895"/>
    <lineage>
        <taxon>Bacteria</taxon>
        <taxon>Pseudomonadati</taxon>
        <taxon>Bacteroidota</taxon>
        <taxon>Cytophagia</taxon>
        <taxon>Cytophagales</taxon>
        <taxon>Spirosomataceae</taxon>
        <taxon>Fibrisoma</taxon>
    </lineage>
</organism>
<dbReference type="PROSITE" id="PS00670">
    <property type="entry name" value="D_2_HYDROXYACID_DH_2"/>
    <property type="match status" value="1"/>
</dbReference>
<evidence type="ECO:0000256" key="3">
    <source>
        <dbReference type="ARBA" id="ARBA00023027"/>
    </source>
</evidence>
<dbReference type="CDD" id="cd12162">
    <property type="entry name" value="2-Hacid_dh_4"/>
    <property type="match status" value="1"/>
</dbReference>
<comment type="caution">
    <text evidence="7">The sequence shown here is derived from an EMBL/GenBank/DDBJ whole genome shotgun (WGS) entry which is preliminary data.</text>
</comment>
<feature type="domain" description="D-isomer specific 2-hydroxyacid dehydrogenase NAD-binding" evidence="6">
    <location>
        <begin position="107"/>
        <end position="286"/>
    </location>
</feature>
<evidence type="ECO:0000313" key="8">
    <source>
        <dbReference type="Proteomes" id="UP000283523"/>
    </source>
</evidence>
<dbReference type="PANTHER" id="PTHR43761:SF1">
    <property type="entry name" value="D-ISOMER SPECIFIC 2-HYDROXYACID DEHYDROGENASE CATALYTIC DOMAIN-CONTAINING PROTEIN-RELATED"/>
    <property type="match status" value="1"/>
</dbReference>
<name>A0A418MJR4_9BACT</name>
<dbReference type="AlphaFoldDB" id="A0A418MJR4"/>
<evidence type="ECO:0000313" key="7">
    <source>
        <dbReference type="EMBL" id="RIV27662.1"/>
    </source>
</evidence>
<dbReference type="SUPFAM" id="SSF52283">
    <property type="entry name" value="Formate/glycerate dehydrogenase catalytic domain-like"/>
    <property type="match status" value="1"/>
</dbReference>
<evidence type="ECO:0000259" key="6">
    <source>
        <dbReference type="Pfam" id="PF02826"/>
    </source>
</evidence>
<protein>
    <submittedName>
        <fullName evidence="7">D-2-hydroxyacid dehydrogenase</fullName>
    </submittedName>
</protein>
<comment type="similarity">
    <text evidence="1 4">Belongs to the D-isomer specific 2-hydroxyacid dehydrogenase family.</text>
</comment>
<evidence type="ECO:0000256" key="1">
    <source>
        <dbReference type="ARBA" id="ARBA00005854"/>
    </source>
</evidence>
<dbReference type="SUPFAM" id="SSF51735">
    <property type="entry name" value="NAD(P)-binding Rossmann-fold domains"/>
    <property type="match status" value="1"/>
</dbReference>
<dbReference type="InterPro" id="IPR029753">
    <property type="entry name" value="D-isomer_DH_CS"/>
</dbReference>
<sequence>MTIVYPDAYTLNPGDLDWAPLQALGDVVFYNHTPADKLAERINEADAILVNKTRLDRSLLQQLPRLKYIGVTATGYDIIDVAAAREQGIVVTNVKGYSTDSVAQQTFALLLELTNHAGLHNESVHAGEWVKSPDFCYWRTPLVELSGKTLGLVGYGDIGRKVAEIGRAFGMNVLVNRRHPTQASADGVRFVDIETVFSESDVVSLHCPATPETIGLVNYHLMAKMKPTAYLINTSRGSLFNEPEVADALNQGLIAGAGIDVLSVEPPKADNPLLTAKNCLITPHVSWATFEARQRLLARVVQNLQAFLDGSPINVVS</sequence>
<dbReference type="GO" id="GO:0051287">
    <property type="term" value="F:NAD binding"/>
    <property type="evidence" value="ECO:0007669"/>
    <property type="project" value="InterPro"/>
</dbReference>
<dbReference type="Pfam" id="PF00389">
    <property type="entry name" value="2-Hacid_dh"/>
    <property type="match status" value="1"/>
</dbReference>
<evidence type="ECO:0000259" key="5">
    <source>
        <dbReference type="Pfam" id="PF00389"/>
    </source>
</evidence>
<dbReference type="Pfam" id="PF02826">
    <property type="entry name" value="2-Hacid_dh_C"/>
    <property type="match status" value="1"/>
</dbReference>
<dbReference type="EMBL" id="QXED01000001">
    <property type="protein sequence ID" value="RIV27662.1"/>
    <property type="molecule type" value="Genomic_DNA"/>
</dbReference>